<proteinExistence type="predicted"/>
<protein>
    <submittedName>
        <fullName evidence="4">DUF6591 domain-containing protein</fullName>
    </submittedName>
</protein>
<dbReference type="InterPro" id="IPR046526">
    <property type="entry name" value="DUF6591"/>
</dbReference>
<dbReference type="Pfam" id="PF20234">
    <property type="entry name" value="DUF6591"/>
    <property type="match status" value="1"/>
</dbReference>
<keyword evidence="5" id="KW-1185">Reference proteome</keyword>
<evidence type="ECO:0000256" key="1">
    <source>
        <dbReference type="SAM" id="MobiDB-lite"/>
    </source>
</evidence>
<comment type="caution">
    <text evidence="4">The sequence shown here is derived from an EMBL/GenBank/DDBJ whole genome shotgun (WGS) entry which is preliminary data.</text>
</comment>
<evidence type="ECO:0000259" key="3">
    <source>
        <dbReference type="Pfam" id="PF20234"/>
    </source>
</evidence>
<evidence type="ECO:0000313" key="5">
    <source>
        <dbReference type="Proteomes" id="UP001478133"/>
    </source>
</evidence>
<organism evidence="4 5">
    <name type="scientific">Ruminococcoides intestinihominis</name>
    <dbReference type="NCBI Taxonomy" id="3133161"/>
    <lineage>
        <taxon>Bacteria</taxon>
        <taxon>Bacillati</taxon>
        <taxon>Bacillota</taxon>
        <taxon>Clostridia</taxon>
        <taxon>Eubacteriales</taxon>
        <taxon>Oscillospiraceae</taxon>
        <taxon>Ruminococcoides</taxon>
    </lineage>
</organism>
<dbReference type="Proteomes" id="UP001478133">
    <property type="component" value="Unassembled WGS sequence"/>
</dbReference>
<gene>
    <name evidence="4" type="ORF">ABFO16_09885</name>
</gene>
<dbReference type="RefSeq" id="WP_367286254.1">
    <property type="nucleotide sequence ID" value="NZ_JBBMEY010000003.1"/>
</dbReference>
<name>A0ABV1HW41_9FIRM</name>
<evidence type="ECO:0000256" key="2">
    <source>
        <dbReference type="SAM" id="SignalP"/>
    </source>
</evidence>
<evidence type="ECO:0000313" key="4">
    <source>
        <dbReference type="EMBL" id="MEQ2566531.1"/>
    </source>
</evidence>
<dbReference type="PROSITE" id="PS51257">
    <property type="entry name" value="PROKAR_LIPOPROTEIN"/>
    <property type="match status" value="1"/>
</dbReference>
<feature type="chain" id="PRO_5047497393" evidence="2">
    <location>
        <begin position="27"/>
        <end position="242"/>
    </location>
</feature>
<feature type="region of interest" description="Disordered" evidence="1">
    <location>
        <begin position="129"/>
        <end position="157"/>
    </location>
</feature>
<accession>A0ABV1HW41</accession>
<dbReference type="EMBL" id="JBBMFI010000083">
    <property type="protein sequence ID" value="MEQ2566531.1"/>
    <property type="molecule type" value="Genomic_DNA"/>
</dbReference>
<feature type="signal peptide" evidence="2">
    <location>
        <begin position="1"/>
        <end position="26"/>
    </location>
</feature>
<feature type="domain" description="DUF6591" evidence="3">
    <location>
        <begin position="36"/>
        <end position="241"/>
    </location>
</feature>
<sequence>MKNPVKKILCTVMALLVVGTSGVVFTGCGSDSEEYTTITWATSGIGSLAPKPKSTKGKISIDSEDSYQATISEVSVDDFKSYVNDCKKKGFDVDYSSVDGMYTAKDKKGYDLSVYYQDDEETMDIIINAPEQETTAEKTTKSSKKKSSKKSTSSSDNISPEFKKIMDTYEDFFNDYVDFMKKYNNSTDIVSMATDYAKYTKEYAEKMQSFKDEKTDDLSVADAAYYLEVEARITKKLAEVAN</sequence>
<keyword evidence="2" id="KW-0732">Signal</keyword>
<reference evidence="4 5" key="1">
    <citation type="submission" date="2024-03" db="EMBL/GenBank/DDBJ databases">
        <title>Human intestinal bacterial collection.</title>
        <authorList>
            <person name="Pauvert C."/>
            <person name="Hitch T.C.A."/>
            <person name="Clavel T."/>
        </authorList>
    </citation>
    <scope>NUCLEOTIDE SEQUENCE [LARGE SCALE GENOMIC DNA]</scope>
    <source>
        <strain evidence="4 5">CLA-AP-H18</strain>
    </source>
</reference>